<dbReference type="InterPro" id="IPR001845">
    <property type="entry name" value="HTH_ArsR_DNA-bd_dom"/>
</dbReference>
<dbReference type="InterPro" id="IPR051011">
    <property type="entry name" value="Metal_resp_trans_reg"/>
</dbReference>
<evidence type="ECO:0000259" key="4">
    <source>
        <dbReference type="PROSITE" id="PS50987"/>
    </source>
</evidence>
<keyword evidence="6" id="KW-1185">Reference proteome</keyword>
<dbReference type="OrthoDB" id="33344at2"/>
<dbReference type="PRINTS" id="PR00778">
    <property type="entry name" value="HTHARSR"/>
</dbReference>
<keyword evidence="3" id="KW-0804">Transcription</keyword>
<dbReference type="RefSeq" id="WP_119356073.1">
    <property type="nucleotide sequence ID" value="NZ_BJXM01000003.1"/>
</dbReference>
<dbReference type="Gene3D" id="1.10.10.10">
    <property type="entry name" value="Winged helix-like DNA-binding domain superfamily/Winged helix DNA-binding domain"/>
    <property type="match status" value="1"/>
</dbReference>
<dbReference type="PANTHER" id="PTHR43132">
    <property type="entry name" value="ARSENICAL RESISTANCE OPERON REPRESSOR ARSR-RELATED"/>
    <property type="match status" value="1"/>
</dbReference>
<dbReference type="GO" id="GO:0003677">
    <property type="term" value="F:DNA binding"/>
    <property type="evidence" value="ECO:0007669"/>
    <property type="project" value="UniProtKB-KW"/>
</dbReference>
<dbReference type="Proteomes" id="UP000266178">
    <property type="component" value="Unassembled WGS sequence"/>
</dbReference>
<reference evidence="5 6" key="1">
    <citation type="submission" date="2018-08" db="EMBL/GenBank/DDBJ databases">
        <title>Meiothermus granaticius genome AF-68 sequencing project.</title>
        <authorList>
            <person name="Da Costa M.S."/>
            <person name="Albuquerque L."/>
            <person name="Raposo P."/>
            <person name="Froufe H.J.C."/>
            <person name="Barroso C.S."/>
            <person name="Egas C."/>
        </authorList>
    </citation>
    <scope>NUCLEOTIDE SEQUENCE [LARGE SCALE GENOMIC DNA]</scope>
    <source>
        <strain evidence="5 6">AF-68</strain>
    </source>
</reference>
<dbReference type="PROSITE" id="PS50987">
    <property type="entry name" value="HTH_ARSR_2"/>
    <property type="match status" value="1"/>
</dbReference>
<evidence type="ECO:0000256" key="3">
    <source>
        <dbReference type="ARBA" id="ARBA00023163"/>
    </source>
</evidence>
<accession>A0A399FA17</accession>
<gene>
    <name evidence="5" type="primary">kmtR</name>
    <name evidence="5" type="ORF">Mgrana_00551</name>
</gene>
<organism evidence="5 6">
    <name type="scientific">Meiothermus granaticius NBRC 107808</name>
    <dbReference type="NCBI Taxonomy" id="1227551"/>
    <lineage>
        <taxon>Bacteria</taxon>
        <taxon>Thermotogati</taxon>
        <taxon>Deinococcota</taxon>
        <taxon>Deinococci</taxon>
        <taxon>Thermales</taxon>
        <taxon>Thermaceae</taxon>
        <taxon>Meiothermus</taxon>
    </lineage>
</organism>
<dbReference type="InterPro" id="IPR036390">
    <property type="entry name" value="WH_DNA-bd_sf"/>
</dbReference>
<proteinExistence type="predicted"/>
<dbReference type="AlphaFoldDB" id="A0A399FA17"/>
<dbReference type="Pfam" id="PF01022">
    <property type="entry name" value="HTH_5"/>
    <property type="match status" value="1"/>
</dbReference>
<dbReference type="NCBIfam" id="NF033788">
    <property type="entry name" value="HTH_metalloreg"/>
    <property type="match status" value="1"/>
</dbReference>
<dbReference type="InterPro" id="IPR011991">
    <property type="entry name" value="ArsR-like_HTH"/>
</dbReference>
<dbReference type="CDD" id="cd00090">
    <property type="entry name" value="HTH_ARSR"/>
    <property type="match status" value="1"/>
</dbReference>
<dbReference type="PANTHER" id="PTHR43132:SF6">
    <property type="entry name" value="HTH-TYPE TRANSCRIPTIONAL REPRESSOR CZRA"/>
    <property type="match status" value="1"/>
</dbReference>
<dbReference type="SUPFAM" id="SSF46785">
    <property type="entry name" value="Winged helix' DNA-binding domain"/>
    <property type="match status" value="1"/>
</dbReference>
<protein>
    <submittedName>
        <fullName evidence="5">HTH-type transcriptional regulator KmtR</fullName>
    </submittedName>
</protein>
<dbReference type="SMART" id="SM00418">
    <property type="entry name" value="HTH_ARSR"/>
    <property type="match status" value="1"/>
</dbReference>
<feature type="domain" description="HTH arsR-type" evidence="4">
    <location>
        <begin position="10"/>
        <end position="104"/>
    </location>
</feature>
<evidence type="ECO:0000256" key="1">
    <source>
        <dbReference type="ARBA" id="ARBA00023015"/>
    </source>
</evidence>
<evidence type="ECO:0000313" key="6">
    <source>
        <dbReference type="Proteomes" id="UP000266178"/>
    </source>
</evidence>
<evidence type="ECO:0000313" key="5">
    <source>
        <dbReference type="EMBL" id="RIH93497.1"/>
    </source>
</evidence>
<sequence>MKHHALSNTPHPDDLKLVVEAFKALSDATRARLVLLLTQHEHSVGELVAVLQQPQSTVSRHLGILRGADLVATQRRGTSVYYRLSDTHLGELVRQAFAHAQHKRMGLADHPDIDGAMNLGRP</sequence>
<evidence type="ECO:0000256" key="2">
    <source>
        <dbReference type="ARBA" id="ARBA00023125"/>
    </source>
</evidence>
<name>A0A399FA17_9DEIN</name>
<comment type="caution">
    <text evidence="5">The sequence shown here is derived from an EMBL/GenBank/DDBJ whole genome shotgun (WGS) entry which is preliminary data.</text>
</comment>
<dbReference type="InterPro" id="IPR036388">
    <property type="entry name" value="WH-like_DNA-bd_sf"/>
</dbReference>
<keyword evidence="1" id="KW-0805">Transcription regulation</keyword>
<dbReference type="GO" id="GO:0003700">
    <property type="term" value="F:DNA-binding transcription factor activity"/>
    <property type="evidence" value="ECO:0007669"/>
    <property type="project" value="InterPro"/>
</dbReference>
<dbReference type="EMBL" id="QWLB01000005">
    <property type="protein sequence ID" value="RIH93497.1"/>
    <property type="molecule type" value="Genomic_DNA"/>
</dbReference>
<keyword evidence="2" id="KW-0238">DNA-binding</keyword>